<protein>
    <recommendedName>
        <fullName evidence="3">PH (Pleckstrin Homology) domain-containing protein</fullName>
    </recommendedName>
</protein>
<evidence type="ECO:0000313" key="1">
    <source>
        <dbReference type="EMBL" id="TDW99744.1"/>
    </source>
</evidence>
<accession>A0A4R8DQR0</accession>
<comment type="caution">
    <text evidence="1">The sequence shown here is derived from an EMBL/GenBank/DDBJ whole genome shotgun (WGS) entry which is preliminary data.</text>
</comment>
<sequence length="137" mass="15169">MPLTPITEGLPSELSVQLMSVEKVYYFSFISMKGGCGSSGHKENHWIALTDKRVLYKTKVSEKKSGVDVFVLKEGILPFDKISFLEVTEGQQSNGCSRSKVFQLRISTSGGTVSIPVPTQEKCYEIRKVFTELGQNG</sequence>
<evidence type="ECO:0000313" key="2">
    <source>
        <dbReference type="Proteomes" id="UP000294498"/>
    </source>
</evidence>
<dbReference type="Proteomes" id="UP000294498">
    <property type="component" value="Unassembled WGS sequence"/>
</dbReference>
<evidence type="ECO:0008006" key="3">
    <source>
        <dbReference type="Google" id="ProtNLM"/>
    </source>
</evidence>
<dbReference type="EMBL" id="SODV01000001">
    <property type="protein sequence ID" value="TDW99744.1"/>
    <property type="molecule type" value="Genomic_DNA"/>
</dbReference>
<organism evidence="1 2">
    <name type="scientific">Dinghuibacter silviterrae</name>
    <dbReference type="NCBI Taxonomy" id="1539049"/>
    <lineage>
        <taxon>Bacteria</taxon>
        <taxon>Pseudomonadati</taxon>
        <taxon>Bacteroidota</taxon>
        <taxon>Chitinophagia</taxon>
        <taxon>Chitinophagales</taxon>
        <taxon>Chitinophagaceae</taxon>
        <taxon>Dinghuibacter</taxon>
    </lineage>
</organism>
<name>A0A4R8DQR0_9BACT</name>
<dbReference type="OrthoDB" id="3034704at2"/>
<dbReference type="RefSeq" id="WP_133990702.1">
    <property type="nucleotide sequence ID" value="NZ_SODV01000001.1"/>
</dbReference>
<proteinExistence type="predicted"/>
<keyword evidence="2" id="KW-1185">Reference proteome</keyword>
<reference evidence="1 2" key="1">
    <citation type="submission" date="2019-03" db="EMBL/GenBank/DDBJ databases">
        <title>Genomic Encyclopedia of Type Strains, Phase IV (KMG-IV): sequencing the most valuable type-strain genomes for metagenomic binning, comparative biology and taxonomic classification.</title>
        <authorList>
            <person name="Goeker M."/>
        </authorList>
    </citation>
    <scope>NUCLEOTIDE SEQUENCE [LARGE SCALE GENOMIC DNA]</scope>
    <source>
        <strain evidence="1 2">DSM 100059</strain>
    </source>
</reference>
<gene>
    <name evidence="1" type="ORF">EDB95_0755</name>
</gene>
<dbReference type="AlphaFoldDB" id="A0A4R8DQR0"/>